<evidence type="ECO:0000313" key="2">
    <source>
        <dbReference type="EMBL" id="BAC90026.1"/>
    </source>
</evidence>
<evidence type="ECO:0000259" key="1">
    <source>
        <dbReference type="Pfam" id="PF20376"/>
    </source>
</evidence>
<organism evidence="2 3">
    <name type="scientific">Gloeobacter violaceus (strain ATCC 29082 / PCC 7421)</name>
    <dbReference type="NCBI Taxonomy" id="251221"/>
    <lineage>
        <taxon>Bacteria</taxon>
        <taxon>Bacillati</taxon>
        <taxon>Cyanobacteriota</taxon>
        <taxon>Cyanophyceae</taxon>
        <taxon>Gloeobacterales</taxon>
        <taxon>Gloeobacteraceae</taxon>
        <taxon>Gloeobacter</taxon>
    </lineage>
</organism>
<dbReference type="EnsemblBacteria" id="BAC90026">
    <property type="protein sequence ID" value="BAC90026"/>
    <property type="gene ID" value="BAC90026"/>
</dbReference>
<dbReference type="EMBL" id="BA000045">
    <property type="protein sequence ID" value="BAC90026.1"/>
    <property type="molecule type" value="Genomic_DNA"/>
</dbReference>
<dbReference type="Pfam" id="PF20376">
    <property type="entry name" value="DUF6671"/>
    <property type="match status" value="1"/>
</dbReference>
<reference evidence="2 3" key="1">
    <citation type="journal article" date="2003" name="DNA Res.">
        <title>Complete genome structure of Gloeobacter violaceus PCC 7421, a cyanobacterium that lacks thylakoids.</title>
        <authorList>
            <person name="Nakamura Y."/>
            <person name="Kaneko T."/>
            <person name="Sato S."/>
            <person name="Mimuro M."/>
            <person name="Miyashita H."/>
            <person name="Tsuchiya T."/>
            <person name="Sasamoto S."/>
            <person name="Watanabe A."/>
            <person name="Kawashima K."/>
            <person name="Kishida Y."/>
            <person name="Kiyokawa C."/>
            <person name="Kohara M."/>
            <person name="Matsumoto M."/>
            <person name="Matsuno A."/>
            <person name="Nakazaki N."/>
            <person name="Shimpo S."/>
            <person name="Takeuchi C."/>
            <person name="Yamada M."/>
            <person name="Tabata S."/>
        </authorList>
    </citation>
    <scope>NUCLEOTIDE SEQUENCE [LARGE SCALE GENOMIC DNA]</scope>
    <source>
        <strain evidence="3">ATCC 29082 / PCC 7421</strain>
    </source>
</reference>
<protein>
    <submittedName>
        <fullName evidence="2">Glr2085 protein</fullName>
    </submittedName>
</protein>
<dbReference type="eggNOG" id="ENOG502Z86U">
    <property type="taxonomic scope" value="Bacteria"/>
</dbReference>
<accession>Q7NIU7</accession>
<gene>
    <name evidence="2" type="ordered locus">glr2085</name>
</gene>
<dbReference type="KEGG" id="gvi:glr2085"/>
<dbReference type="PATRIC" id="fig|251221.4.peg.2120"/>
<sequence>MQQNTTSSHPLLGGRAAVLATMHRKETAIAPVLASGLGLQVLVPPADFDSDRFGTFTREAPRPGDQLQTARAKARAGMAATGLAVGIASEGSFGPHPGLPFVPANREIVVLIDDEHHLEVAGEAFSTQTNFAAGAVRSLPEALAFAQRVGFPEHGLIVGTGLPEDTLLKGVVDPQQLKEAVAFALARSGRVHLETDMRALYNPTRMGVIAQAARNLVEKLHQFCPRCGHPGYGMIALRRGLPCALCGTPTDLPRAEVHGCSRCIWQEVVSRPDGLLAADPAQCPLCNP</sequence>
<evidence type="ECO:0000313" key="3">
    <source>
        <dbReference type="Proteomes" id="UP000000557"/>
    </source>
</evidence>
<dbReference type="InParanoid" id="Q7NIU7"/>
<proteinExistence type="predicted"/>
<dbReference type="OrthoDB" id="9793837at2"/>
<name>Q7NIU7_GLOVI</name>
<dbReference type="HOGENOM" id="CLU_066202_0_0_3"/>
<dbReference type="Proteomes" id="UP000000557">
    <property type="component" value="Chromosome"/>
</dbReference>
<keyword evidence="3" id="KW-1185">Reference proteome</keyword>
<reference evidence="2 3" key="2">
    <citation type="journal article" date="2003" name="DNA Res.">
        <title>Complete genome structure of Gloeobacter violaceus PCC 7421, a cyanobacterium that lacks thylakoids (supplement).</title>
        <authorList>
            <person name="Nakamura Y."/>
            <person name="Kaneko T."/>
            <person name="Sato S."/>
            <person name="Mimuro M."/>
            <person name="Miyashita H."/>
            <person name="Tsuchiya T."/>
            <person name="Sasamoto S."/>
            <person name="Watanabe A."/>
            <person name="Kawashima K."/>
            <person name="Kishida Y."/>
            <person name="Kiyokawa C."/>
            <person name="Kohara M."/>
            <person name="Matsumoto M."/>
            <person name="Matsuno A."/>
            <person name="Nakazaki N."/>
            <person name="Shimpo S."/>
            <person name="Takeuchi C."/>
            <person name="Yamada M."/>
            <person name="Tabata S."/>
        </authorList>
    </citation>
    <scope>NUCLEOTIDE SEQUENCE [LARGE SCALE GENOMIC DNA]</scope>
    <source>
        <strain evidence="3">ATCC 29082 / PCC 7421</strain>
    </source>
</reference>
<dbReference type="RefSeq" id="WP_011142083.1">
    <property type="nucleotide sequence ID" value="NC_005125.1"/>
</dbReference>
<dbReference type="PhylomeDB" id="Q7NIU7"/>
<dbReference type="AlphaFoldDB" id="Q7NIU7"/>
<dbReference type="STRING" id="251221.gene:10759578"/>
<feature type="domain" description="DUF6671" evidence="1">
    <location>
        <begin position="74"/>
        <end position="288"/>
    </location>
</feature>
<dbReference type="InterPro" id="IPR046612">
    <property type="entry name" value="DUF6671"/>
</dbReference>